<comment type="caution">
    <text evidence="2">The sequence shown here is derived from an EMBL/GenBank/DDBJ whole genome shotgun (WGS) entry which is preliminary data.</text>
</comment>
<gene>
    <name evidence="2" type="ORF">ACH4WX_02780</name>
</gene>
<keyword evidence="3" id="KW-1185">Reference proteome</keyword>
<organism evidence="2 3">
    <name type="scientific">Nocardia carnea</name>
    <dbReference type="NCBI Taxonomy" id="37328"/>
    <lineage>
        <taxon>Bacteria</taxon>
        <taxon>Bacillati</taxon>
        <taxon>Actinomycetota</taxon>
        <taxon>Actinomycetes</taxon>
        <taxon>Mycobacteriales</taxon>
        <taxon>Nocardiaceae</taxon>
        <taxon>Nocardia</taxon>
    </lineage>
</organism>
<evidence type="ECO:0000313" key="3">
    <source>
        <dbReference type="Proteomes" id="UP001611263"/>
    </source>
</evidence>
<evidence type="ECO:0000256" key="1">
    <source>
        <dbReference type="SAM" id="Phobius"/>
    </source>
</evidence>
<feature type="transmembrane region" description="Helical" evidence="1">
    <location>
        <begin position="141"/>
        <end position="161"/>
    </location>
</feature>
<feature type="transmembrane region" description="Helical" evidence="1">
    <location>
        <begin position="42"/>
        <end position="60"/>
    </location>
</feature>
<feature type="transmembrane region" description="Helical" evidence="1">
    <location>
        <begin position="92"/>
        <end position="113"/>
    </location>
</feature>
<proteinExistence type="predicted"/>
<evidence type="ECO:0000313" key="2">
    <source>
        <dbReference type="EMBL" id="MFI1459630.1"/>
    </source>
</evidence>
<name>A0ABW7TF27_9NOCA</name>
<protein>
    <submittedName>
        <fullName evidence="2">Uncharacterized protein</fullName>
    </submittedName>
</protein>
<dbReference type="EMBL" id="JBIRUQ010000001">
    <property type="protein sequence ID" value="MFI1459630.1"/>
    <property type="molecule type" value="Genomic_DNA"/>
</dbReference>
<sequence length="359" mass="37847">MTEKRSGQARPYTEVPGREGVEQRDVDFELRSLLGMRGRSGWVFRVGLAATITLYMTPSLNDVPVAQFVVAIAAMLGAGAILVLLPGDPLPWPATAAVIVAGPVAVLATHLNFAEGAVRQPWAAFAASYVLAVLAVRGRIVAAWVGAVAVAAAVGFVDIVLDISVGSLFISILALACLAGATVCALILRPTQRSLRLLHDDVAMRAAAEATMAAEHSERIRQLSRLDELARPMLERIARGVELTPADREVCRLLEAELRDGLRAPQLVTDQLNAAARGARSRGVEVLLLDDGGFAGEAVALRARVLELAVRELDAANAGSVTIRVLPVGRRNLATILASAPGGDRRTEIGSTGEILVST</sequence>
<feature type="transmembrane region" description="Helical" evidence="1">
    <location>
        <begin position="167"/>
        <end position="188"/>
    </location>
</feature>
<reference evidence="2 3" key="1">
    <citation type="submission" date="2024-10" db="EMBL/GenBank/DDBJ databases">
        <title>The Natural Products Discovery Center: Release of the First 8490 Sequenced Strains for Exploring Actinobacteria Biosynthetic Diversity.</title>
        <authorList>
            <person name="Kalkreuter E."/>
            <person name="Kautsar S.A."/>
            <person name="Yang D."/>
            <person name="Bader C.D."/>
            <person name="Teijaro C.N."/>
            <person name="Fluegel L."/>
            <person name="Davis C.M."/>
            <person name="Simpson J.R."/>
            <person name="Lauterbach L."/>
            <person name="Steele A.D."/>
            <person name="Gui C."/>
            <person name="Meng S."/>
            <person name="Li G."/>
            <person name="Viehrig K."/>
            <person name="Ye F."/>
            <person name="Su P."/>
            <person name="Kiefer A.F."/>
            <person name="Nichols A."/>
            <person name="Cepeda A.J."/>
            <person name="Yan W."/>
            <person name="Fan B."/>
            <person name="Jiang Y."/>
            <person name="Adhikari A."/>
            <person name="Zheng C.-J."/>
            <person name="Schuster L."/>
            <person name="Cowan T.M."/>
            <person name="Smanski M.J."/>
            <person name="Chevrette M.G."/>
            <person name="De Carvalho L.P.S."/>
            <person name="Shen B."/>
        </authorList>
    </citation>
    <scope>NUCLEOTIDE SEQUENCE [LARGE SCALE GENOMIC DNA]</scope>
    <source>
        <strain evidence="2 3">NPDC020568</strain>
    </source>
</reference>
<dbReference type="RefSeq" id="WP_231507919.1">
    <property type="nucleotide sequence ID" value="NZ_JBIRUQ010000001.1"/>
</dbReference>
<keyword evidence="1" id="KW-1133">Transmembrane helix</keyword>
<accession>A0ABW7TF27</accession>
<feature type="transmembrane region" description="Helical" evidence="1">
    <location>
        <begin position="66"/>
        <end position="85"/>
    </location>
</feature>
<dbReference type="GeneID" id="93506124"/>
<keyword evidence="1" id="KW-0472">Membrane</keyword>
<keyword evidence="1" id="KW-0812">Transmembrane</keyword>
<dbReference type="Proteomes" id="UP001611263">
    <property type="component" value="Unassembled WGS sequence"/>
</dbReference>
<feature type="transmembrane region" description="Helical" evidence="1">
    <location>
        <begin position="119"/>
        <end position="136"/>
    </location>
</feature>